<feature type="transmembrane region" description="Helical" evidence="1">
    <location>
        <begin position="77"/>
        <end position="97"/>
    </location>
</feature>
<dbReference type="Proteomes" id="UP000005877">
    <property type="component" value="Chromosome"/>
</dbReference>
<organism evidence="2 3">
    <name type="scientific">Methanothrix harundinacea (strain 6Ac)</name>
    <name type="common">Methanosaeta harundinacea</name>
    <dbReference type="NCBI Taxonomy" id="1110509"/>
    <lineage>
        <taxon>Archaea</taxon>
        <taxon>Methanobacteriati</taxon>
        <taxon>Methanobacteriota</taxon>
        <taxon>Stenosarchaea group</taxon>
        <taxon>Methanomicrobia</taxon>
        <taxon>Methanotrichales</taxon>
        <taxon>Methanotrichaceae</taxon>
        <taxon>Methanothrix</taxon>
    </lineage>
</organism>
<feature type="transmembrane region" description="Helical" evidence="1">
    <location>
        <begin position="344"/>
        <end position="365"/>
    </location>
</feature>
<evidence type="ECO:0000313" key="2">
    <source>
        <dbReference type="EMBL" id="AET64477.1"/>
    </source>
</evidence>
<dbReference type="KEGG" id="mhi:Mhar_1109"/>
<gene>
    <name evidence="2" type="ordered locus">Mhar_1109</name>
</gene>
<accession>G7WMI2</accession>
<reference evidence="2 3" key="1">
    <citation type="journal article" date="2012" name="PLoS ONE">
        <title>The genome characteristics and predicted function of methyl-group oxidation pathway in the obligate aceticlastic methanogens, Methanosaeta spp.</title>
        <authorList>
            <person name="Zhu J."/>
            <person name="Zheng H."/>
            <person name="Ai G."/>
            <person name="Zhang G."/>
            <person name="Liu D."/>
            <person name="Liu X."/>
            <person name="Dong X."/>
        </authorList>
    </citation>
    <scope>NUCLEOTIDE SEQUENCE [LARGE SCALE GENOMIC DNA]</scope>
    <source>
        <strain evidence="2 3">6Ac</strain>
    </source>
</reference>
<sequence>MSCFIVYGLVCKFLISLRIQFNSDTVSPGIMSLEIWRHNNYLLRDFYLPINTPYLFSDLLPFHLFPQIIFDFNPRCLNIMCYVIFILIIIIFTYIIYKITSSYVNALFFAALMSNMAPLSFGYYVHPVSHNGTILFIGLFILLFLRIDESYVELKTTPVLIPAFILLNAIIFSDSIIIAWFVVPITIYYILMYKNKNSTLNIIIILMNVSIILSYYLKKYFMLHYISMPVQIRDLNTILYVNIPLYVEGMAQLLGLSTDFNILNIINILVILYIILHSSKFLLMNSQKPPVFFMSIYLIVSSAIVFFAYVSSTLCVDIFTTRYLIFTPISIFLLISLAYDKLEYLHTVGLLILIMFSALANYAALETNSDPNIHNYDLINYFKENNLTYGLGGYWDANIISYLSSESVIIRPVTALNGDIVPFRWVASERWFKKEPENIDRYFIIVKENKTLLLNNNDVEKSFRKYKPPSETHMFGGYIIYVFNNQIPYKGFLDNNLNYINYKDSLLIQDGVGSSVDIKQLNSTIFYSNKTLNNPGYLVYGPYISLPPGNYTIEYIVKAENISDSEKKIATIDIFSTYINEDSRVAVDAERDIYLYDLNNSDFQSINLGFSIEDYNEFRLIEFRVFQHGIADLYVHSININKT</sequence>
<feature type="transmembrane region" description="Helical" evidence="1">
    <location>
        <begin position="198"/>
        <end position="217"/>
    </location>
</feature>
<evidence type="ECO:0000313" key="3">
    <source>
        <dbReference type="Proteomes" id="UP000005877"/>
    </source>
</evidence>
<dbReference type="PATRIC" id="fig|1110509.7.peg.1232"/>
<keyword evidence="1" id="KW-0472">Membrane</keyword>
<keyword evidence="1" id="KW-1133">Transmembrane helix</keyword>
<feature type="transmembrane region" description="Helical" evidence="1">
    <location>
        <begin position="262"/>
        <end position="279"/>
    </location>
</feature>
<feature type="transmembrane region" description="Helical" evidence="1">
    <location>
        <begin position="322"/>
        <end position="339"/>
    </location>
</feature>
<keyword evidence="1" id="KW-0812">Transmembrane</keyword>
<feature type="transmembrane region" description="Helical" evidence="1">
    <location>
        <begin position="130"/>
        <end position="147"/>
    </location>
</feature>
<dbReference type="AlphaFoldDB" id="G7WMI2"/>
<feature type="transmembrane region" description="Helical" evidence="1">
    <location>
        <begin position="159"/>
        <end position="192"/>
    </location>
</feature>
<name>G7WMI2_METH6</name>
<evidence type="ECO:0000256" key="1">
    <source>
        <dbReference type="SAM" id="Phobius"/>
    </source>
</evidence>
<proteinExistence type="predicted"/>
<dbReference type="EMBL" id="CP003117">
    <property type="protein sequence ID" value="AET64477.1"/>
    <property type="molecule type" value="Genomic_DNA"/>
</dbReference>
<protein>
    <recommendedName>
        <fullName evidence="4">Glycosyltransferase RgtA/B/C/D-like domain-containing protein</fullName>
    </recommendedName>
</protein>
<dbReference type="HOGENOM" id="CLU_425548_0_0_2"/>
<dbReference type="STRING" id="1110509.Mhar_1109"/>
<evidence type="ECO:0008006" key="4">
    <source>
        <dbReference type="Google" id="ProtNLM"/>
    </source>
</evidence>
<feature type="transmembrane region" description="Helical" evidence="1">
    <location>
        <begin position="291"/>
        <end position="310"/>
    </location>
</feature>
<keyword evidence="3" id="KW-1185">Reference proteome</keyword>